<feature type="compositionally biased region" description="Basic and acidic residues" evidence="1">
    <location>
        <begin position="1"/>
        <end position="11"/>
    </location>
</feature>
<reference evidence="2" key="3">
    <citation type="submission" date="2020-09" db="EMBL/GenBank/DDBJ databases">
        <authorList>
            <person name="Sun Q."/>
            <person name="Zhou Y."/>
        </authorList>
    </citation>
    <scope>NUCLEOTIDE SEQUENCE</scope>
    <source>
        <strain evidence="2">CGMCC 1.14984</strain>
    </source>
</reference>
<feature type="compositionally biased region" description="Basic and acidic residues" evidence="1">
    <location>
        <begin position="32"/>
        <end position="50"/>
    </location>
</feature>
<feature type="region of interest" description="Disordered" evidence="1">
    <location>
        <begin position="1"/>
        <end position="50"/>
    </location>
</feature>
<dbReference type="Proteomes" id="UP000818603">
    <property type="component" value="Unassembled WGS sequence"/>
</dbReference>
<dbReference type="RefSeq" id="WP_155136843.1">
    <property type="nucleotide sequence ID" value="NZ_BMGZ01000001.1"/>
</dbReference>
<dbReference type="EMBL" id="BMGZ01000001">
    <property type="protein sequence ID" value="GGH93306.1"/>
    <property type="molecule type" value="Genomic_DNA"/>
</dbReference>
<proteinExistence type="predicted"/>
<evidence type="ECO:0000313" key="4">
    <source>
        <dbReference type="Proteomes" id="UP000621856"/>
    </source>
</evidence>
<reference evidence="3 5" key="2">
    <citation type="submission" date="2020-02" db="EMBL/GenBank/DDBJ databases">
        <title>Genome sequence of Parvularcula flava strain NH6-79.</title>
        <authorList>
            <person name="Abdul Karim M.H."/>
            <person name="Lam M.Q."/>
            <person name="Chen S.J."/>
            <person name="Yahya A."/>
            <person name="Shahir S."/>
            <person name="Shamsir M.S."/>
            <person name="Chong C.S."/>
        </authorList>
    </citation>
    <scope>NUCLEOTIDE SEQUENCE [LARGE SCALE GENOMIC DNA]</scope>
    <source>
        <strain evidence="3 5">NH6-79</strain>
    </source>
</reference>
<organism evidence="2 4">
    <name type="scientific">Aquisalinus luteolus</name>
    <dbReference type="NCBI Taxonomy" id="1566827"/>
    <lineage>
        <taxon>Bacteria</taxon>
        <taxon>Pseudomonadati</taxon>
        <taxon>Pseudomonadota</taxon>
        <taxon>Alphaproteobacteria</taxon>
        <taxon>Parvularculales</taxon>
        <taxon>Parvularculaceae</taxon>
        <taxon>Aquisalinus</taxon>
    </lineage>
</organism>
<sequence length="50" mass="5504">MSTEDKKKTDVDEALDETFPASDPPSYMPGEADPKGTEGDKKDKKKSDDK</sequence>
<dbReference type="AlphaFoldDB" id="A0A8J3A1L3"/>
<dbReference type="EMBL" id="VCJR02000001">
    <property type="protein sequence ID" value="NHK26752.1"/>
    <property type="molecule type" value="Genomic_DNA"/>
</dbReference>
<keyword evidence="5" id="KW-1185">Reference proteome</keyword>
<evidence type="ECO:0000256" key="1">
    <source>
        <dbReference type="SAM" id="MobiDB-lite"/>
    </source>
</evidence>
<evidence type="ECO:0000313" key="3">
    <source>
        <dbReference type="EMBL" id="NHK26752.1"/>
    </source>
</evidence>
<gene>
    <name evidence="3" type="ORF">FF098_002370</name>
    <name evidence="2" type="ORF">GCM10011355_04830</name>
</gene>
<evidence type="ECO:0000313" key="2">
    <source>
        <dbReference type="EMBL" id="GGH93306.1"/>
    </source>
</evidence>
<dbReference type="Proteomes" id="UP000621856">
    <property type="component" value="Unassembled WGS sequence"/>
</dbReference>
<evidence type="ECO:0000313" key="5">
    <source>
        <dbReference type="Proteomes" id="UP000818603"/>
    </source>
</evidence>
<name>A0A8J3A1L3_9PROT</name>
<comment type="caution">
    <text evidence="2">The sequence shown here is derived from an EMBL/GenBank/DDBJ whole genome shotgun (WGS) entry which is preliminary data.</text>
</comment>
<reference evidence="2" key="1">
    <citation type="journal article" date="2014" name="Int. J. Syst. Evol. Microbiol.">
        <title>Complete genome sequence of Corynebacterium casei LMG S-19264T (=DSM 44701T), isolated from a smear-ripened cheese.</title>
        <authorList>
            <consortium name="US DOE Joint Genome Institute (JGI-PGF)"/>
            <person name="Walter F."/>
            <person name="Albersmeier A."/>
            <person name="Kalinowski J."/>
            <person name="Ruckert C."/>
        </authorList>
    </citation>
    <scope>NUCLEOTIDE SEQUENCE</scope>
    <source>
        <strain evidence="2">CGMCC 1.14984</strain>
    </source>
</reference>
<accession>A0A8J3A1L3</accession>
<protein>
    <submittedName>
        <fullName evidence="2">Uncharacterized protein</fullName>
    </submittedName>
</protein>